<comment type="cofactor">
    <cofactor evidence="1 6">
        <name>FAD</name>
        <dbReference type="ChEBI" id="CHEBI:57692"/>
    </cofactor>
</comment>
<dbReference type="Gene3D" id="1.20.140.10">
    <property type="entry name" value="Butyryl-CoA Dehydrogenase, subunit A, domain 3"/>
    <property type="match status" value="1"/>
</dbReference>
<feature type="domain" description="Acyl-CoA dehydrogenase/oxidase C-terminal" evidence="7">
    <location>
        <begin position="237"/>
        <end position="372"/>
    </location>
</feature>
<dbReference type="InterPro" id="IPR013786">
    <property type="entry name" value="AcylCoA_DH/ox_N"/>
</dbReference>
<evidence type="ECO:0000256" key="5">
    <source>
        <dbReference type="ARBA" id="ARBA00023002"/>
    </source>
</evidence>
<dbReference type="Pfam" id="PF00441">
    <property type="entry name" value="Acyl-CoA_dh_1"/>
    <property type="match status" value="1"/>
</dbReference>
<keyword evidence="11" id="KW-1185">Reference proteome</keyword>
<reference evidence="10 11" key="1">
    <citation type="submission" date="2021-11" db="EMBL/GenBank/DDBJ databases">
        <authorList>
            <person name="Lee D.-H."/>
            <person name="Kim S.-B."/>
        </authorList>
    </citation>
    <scope>NUCLEOTIDE SEQUENCE [LARGE SCALE GENOMIC DNA]</scope>
    <source>
        <strain evidence="10 11">KCTC 52223</strain>
    </source>
</reference>
<evidence type="ECO:0000313" key="11">
    <source>
        <dbReference type="Proteomes" id="UP001198862"/>
    </source>
</evidence>
<organism evidence="10 11">
    <name type="scientific">Reyranella aquatilis</name>
    <dbReference type="NCBI Taxonomy" id="2035356"/>
    <lineage>
        <taxon>Bacteria</taxon>
        <taxon>Pseudomonadati</taxon>
        <taxon>Pseudomonadota</taxon>
        <taxon>Alphaproteobacteria</taxon>
        <taxon>Hyphomicrobiales</taxon>
        <taxon>Reyranellaceae</taxon>
        <taxon>Reyranella</taxon>
    </lineage>
</organism>
<comment type="similarity">
    <text evidence="2 6">Belongs to the acyl-CoA dehydrogenase family.</text>
</comment>
<dbReference type="Gene3D" id="1.10.540.10">
    <property type="entry name" value="Acyl-CoA dehydrogenase/oxidase, N-terminal domain"/>
    <property type="match status" value="1"/>
</dbReference>
<dbReference type="EMBL" id="JAJISD010000012">
    <property type="protein sequence ID" value="MCC8432067.1"/>
    <property type="molecule type" value="Genomic_DNA"/>
</dbReference>
<evidence type="ECO:0000256" key="3">
    <source>
        <dbReference type="ARBA" id="ARBA00022630"/>
    </source>
</evidence>
<accession>A0ABS8L148</accession>
<evidence type="ECO:0000259" key="9">
    <source>
        <dbReference type="Pfam" id="PF02771"/>
    </source>
</evidence>
<dbReference type="InterPro" id="IPR046373">
    <property type="entry name" value="Acyl-CoA_Oxase/DH_mid-dom_sf"/>
</dbReference>
<feature type="domain" description="Acyl-CoA dehydrogenase/oxidase N-terminal" evidence="9">
    <location>
        <begin position="7"/>
        <end position="119"/>
    </location>
</feature>
<dbReference type="InterPro" id="IPR006091">
    <property type="entry name" value="Acyl-CoA_Oxase/DH_mid-dom"/>
</dbReference>
<keyword evidence="5 6" id="KW-0560">Oxidoreductase</keyword>
<gene>
    <name evidence="10" type="ORF">LJ725_24090</name>
</gene>
<evidence type="ECO:0000259" key="7">
    <source>
        <dbReference type="Pfam" id="PF00441"/>
    </source>
</evidence>
<dbReference type="PANTHER" id="PTHR43884">
    <property type="entry name" value="ACYL-COA DEHYDROGENASE"/>
    <property type="match status" value="1"/>
</dbReference>
<feature type="domain" description="Acyl-CoA oxidase/dehydrogenase middle" evidence="8">
    <location>
        <begin position="133"/>
        <end position="202"/>
    </location>
</feature>
<keyword evidence="3 6" id="KW-0285">Flavoprotein</keyword>
<evidence type="ECO:0000313" key="10">
    <source>
        <dbReference type="EMBL" id="MCC8432067.1"/>
    </source>
</evidence>
<name>A0ABS8L148_9HYPH</name>
<dbReference type="PANTHER" id="PTHR43884:SF20">
    <property type="entry name" value="ACYL-COA DEHYDROGENASE FADE28"/>
    <property type="match status" value="1"/>
</dbReference>
<protein>
    <submittedName>
        <fullName evidence="10">Acyl-CoA/acyl-ACP dehydrogenase</fullName>
    </submittedName>
</protein>
<keyword evidence="4 6" id="KW-0274">FAD</keyword>
<dbReference type="CDD" id="cd00567">
    <property type="entry name" value="ACAD"/>
    <property type="match status" value="1"/>
</dbReference>
<dbReference type="Pfam" id="PF02770">
    <property type="entry name" value="Acyl-CoA_dh_M"/>
    <property type="match status" value="1"/>
</dbReference>
<dbReference type="InterPro" id="IPR037069">
    <property type="entry name" value="AcylCoA_DH/ox_N_sf"/>
</dbReference>
<proteinExistence type="inferred from homology"/>
<dbReference type="SUPFAM" id="SSF47203">
    <property type="entry name" value="Acyl-CoA dehydrogenase C-terminal domain-like"/>
    <property type="match status" value="1"/>
</dbReference>
<evidence type="ECO:0000256" key="2">
    <source>
        <dbReference type="ARBA" id="ARBA00009347"/>
    </source>
</evidence>
<evidence type="ECO:0000256" key="1">
    <source>
        <dbReference type="ARBA" id="ARBA00001974"/>
    </source>
</evidence>
<dbReference type="Gene3D" id="2.40.110.10">
    <property type="entry name" value="Butyryl-CoA Dehydrogenase, subunit A, domain 2"/>
    <property type="match status" value="1"/>
</dbReference>
<dbReference type="InterPro" id="IPR009075">
    <property type="entry name" value="AcylCo_DH/oxidase_C"/>
</dbReference>
<dbReference type="InterPro" id="IPR036250">
    <property type="entry name" value="AcylCo_DH-like_C"/>
</dbReference>
<dbReference type="Pfam" id="PF02771">
    <property type="entry name" value="Acyl-CoA_dh_N"/>
    <property type="match status" value="1"/>
</dbReference>
<evidence type="ECO:0000256" key="6">
    <source>
        <dbReference type="RuleBase" id="RU362125"/>
    </source>
</evidence>
<evidence type="ECO:0000256" key="4">
    <source>
        <dbReference type="ARBA" id="ARBA00022827"/>
    </source>
</evidence>
<dbReference type="InterPro" id="IPR009100">
    <property type="entry name" value="AcylCoA_DH/oxidase_NM_dom_sf"/>
</dbReference>
<dbReference type="SUPFAM" id="SSF56645">
    <property type="entry name" value="Acyl-CoA dehydrogenase NM domain-like"/>
    <property type="match status" value="1"/>
</dbReference>
<evidence type="ECO:0000259" key="8">
    <source>
        <dbReference type="Pfam" id="PF02770"/>
    </source>
</evidence>
<dbReference type="RefSeq" id="WP_230553485.1">
    <property type="nucleotide sequence ID" value="NZ_JAJISD010000012.1"/>
</dbReference>
<comment type="caution">
    <text evidence="10">The sequence shown here is derived from an EMBL/GenBank/DDBJ whole genome shotgun (WGS) entry which is preliminary data.</text>
</comment>
<sequence>MKFSFSSEQEEFRSNLRRFLGERSPTKEVRRLMATETGFEPAAWRKLNGELGLTAVRIPEAYGGQGFGFGELCIVLEEMGRSLLCAPFFSTAVLATGAILNAGTEAEKQALLPGIAAGDTIATLAWVENPAHWDAAATTLTAKPSGSGYVLDGFKSYVLDGHTADLIVVLARAPGSSGDKGLSLFTVKGDAKGLSRRLLKTMDETRKLARLDFKGVEATLLGEAGAAAVPFARTMVEAAVCLANEMAGVSDRLREDSLEYAKMRMQFGRAIASFQSMKHKHADMLVDVELAKSAAYYAAAALDEGDDDIVAVASLAKAAASDAAVQTAVHAIQIHGGIGFTWDNDTHLWFKRAKSSEVLLGDAHHHREQMMQHWAA</sequence>
<dbReference type="Proteomes" id="UP001198862">
    <property type="component" value="Unassembled WGS sequence"/>
</dbReference>